<dbReference type="PATRIC" id="fig|1603606.3.peg.3387"/>
<dbReference type="AlphaFoldDB" id="A0A0M4DBR8"/>
<organism evidence="7 8">
    <name type="scientific">Desulfuromonas soudanensis</name>
    <dbReference type="NCBI Taxonomy" id="1603606"/>
    <lineage>
        <taxon>Bacteria</taxon>
        <taxon>Pseudomonadati</taxon>
        <taxon>Thermodesulfobacteriota</taxon>
        <taxon>Desulfuromonadia</taxon>
        <taxon>Desulfuromonadales</taxon>
        <taxon>Desulfuromonadaceae</taxon>
        <taxon>Desulfuromonas</taxon>
    </lineage>
</organism>
<accession>A0A0M4DBR8</accession>
<keyword evidence="5" id="KW-0786">Thiamine pyrophosphate</keyword>
<dbReference type="EMBL" id="CP010802">
    <property type="protein sequence ID" value="ALC17867.1"/>
    <property type="molecule type" value="Genomic_DNA"/>
</dbReference>
<evidence type="ECO:0000256" key="4">
    <source>
        <dbReference type="ARBA" id="ARBA00023002"/>
    </source>
</evidence>
<keyword evidence="8" id="KW-1185">Reference proteome</keyword>
<comment type="function">
    <text evidence="2">E1 component of the 2-oxoglutarate dehydrogenase (OGDH) complex which catalyzes the decarboxylation of 2-oxoglutarate, the first step in the conversion of 2-oxoglutarate to succinyl-CoA and CO(2).</text>
</comment>
<dbReference type="CDD" id="cd02016">
    <property type="entry name" value="TPP_E1_OGDC_like"/>
    <property type="match status" value="1"/>
</dbReference>
<dbReference type="SUPFAM" id="SSF52518">
    <property type="entry name" value="Thiamin diphosphate-binding fold (THDP-binding)"/>
    <property type="match status" value="2"/>
</dbReference>
<dbReference type="Gene3D" id="3.40.50.12470">
    <property type="match status" value="1"/>
</dbReference>
<name>A0A0M4DBR8_9BACT</name>
<evidence type="ECO:0000256" key="1">
    <source>
        <dbReference type="ARBA" id="ARBA00001964"/>
    </source>
</evidence>
<dbReference type="EC" id="1.2.4.2" evidence="3"/>
<gene>
    <name evidence="7" type="primary">sucA</name>
    <name evidence="7" type="ORF">DSOUD_3142</name>
</gene>
<evidence type="ECO:0000256" key="5">
    <source>
        <dbReference type="ARBA" id="ARBA00023052"/>
    </source>
</evidence>
<dbReference type="NCBIfam" id="NF006914">
    <property type="entry name" value="PRK09404.1"/>
    <property type="match status" value="1"/>
</dbReference>
<reference evidence="7 8" key="1">
    <citation type="submission" date="2015-07" db="EMBL/GenBank/DDBJ databases">
        <title>Isolation and Genomic Characterization of a Novel Halophilic Metal-Reducing Deltaproteobacterium from the Deep Subsurface.</title>
        <authorList>
            <person name="Badalamenti J.P."/>
            <person name="Summers Z.M."/>
            <person name="Gralnick J.A."/>
            <person name="Bond D.R."/>
        </authorList>
    </citation>
    <scope>NUCLEOTIDE SEQUENCE [LARGE SCALE GENOMIC DNA]</scope>
    <source>
        <strain evidence="7 8">WTL</strain>
    </source>
</reference>
<dbReference type="RefSeq" id="WP_096335451.1">
    <property type="nucleotide sequence ID" value="NZ_CP010802.1"/>
</dbReference>
<keyword evidence="4" id="KW-0560">Oxidoreductase</keyword>
<dbReference type="NCBIfam" id="TIGR00239">
    <property type="entry name" value="2oxo_dh_E1"/>
    <property type="match status" value="1"/>
</dbReference>
<dbReference type="PIRSF" id="PIRSF000157">
    <property type="entry name" value="Oxoglu_dh_E1"/>
    <property type="match status" value="1"/>
</dbReference>
<dbReference type="GO" id="GO:0006099">
    <property type="term" value="P:tricarboxylic acid cycle"/>
    <property type="evidence" value="ECO:0007669"/>
    <property type="project" value="TreeGrafter"/>
</dbReference>
<evidence type="ECO:0000313" key="8">
    <source>
        <dbReference type="Proteomes" id="UP000057158"/>
    </source>
</evidence>
<dbReference type="InterPro" id="IPR011603">
    <property type="entry name" value="2oxoglutarate_DH_E1"/>
</dbReference>
<dbReference type="STRING" id="1603606.DSOUD_3142"/>
<comment type="cofactor">
    <cofactor evidence="1">
        <name>thiamine diphosphate</name>
        <dbReference type="ChEBI" id="CHEBI:58937"/>
    </cofactor>
</comment>
<dbReference type="PANTHER" id="PTHR23152">
    <property type="entry name" value="2-OXOGLUTARATE DEHYDROGENASE"/>
    <property type="match status" value="1"/>
</dbReference>
<dbReference type="Pfam" id="PF02779">
    <property type="entry name" value="Transket_pyr"/>
    <property type="match status" value="1"/>
</dbReference>
<dbReference type="GO" id="GO:0045252">
    <property type="term" value="C:oxoglutarate dehydrogenase complex"/>
    <property type="evidence" value="ECO:0007669"/>
    <property type="project" value="TreeGrafter"/>
</dbReference>
<dbReference type="InterPro" id="IPR005475">
    <property type="entry name" value="Transketolase-like_Pyr-bd"/>
</dbReference>
<feature type="domain" description="Transketolase-like pyrimidine-binding" evidence="6">
    <location>
        <begin position="556"/>
        <end position="749"/>
    </location>
</feature>
<dbReference type="SMART" id="SM00861">
    <property type="entry name" value="Transket_pyr"/>
    <property type="match status" value="1"/>
</dbReference>
<dbReference type="InterPro" id="IPR001017">
    <property type="entry name" value="DH_E1"/>
</dbReference>
<dbReference type="GO" id="GO:0030976">
    <property type="term" value="F:thiamine pyrophosphate binding"/>
    <property type="evidence" value="ECO:0007669"/>
    <property type="project" value="InterPro"/>
</dbReference>
<protein>
    <recommendedName>
        <fullName evidence="3">oxoglutarate dehydrogenase (succinyl-transferring)</fullName>
        <ecNumber evidence="3">1.2.4.2</ecNumber>
    </recommendedName>
</protein>
<dbReference type="NCBIfam" id="NF008907">
    <property type="entry name" value="PRK12270.1"/>
    <property type="match status" value="1"/>
</dbReference>
<dbReference type="Pfam" id="PF16870">
    <property type="entry name" value="OxoGdeHyase_C"/>
    <property type="match status" value="1"/>
</dbReference>
<dbReference type="GO" id="GO:0004591">
    <property type="term" value="F:oxoglutarate dehydrogenase (succinyl-transferring) activity"/>
    <property type="evidence" value="ECO:0007669"/>
    <property type="project" value="UniProtKB-EC"/>
</dbReference>
<evidence type="ECO:0000256" key="3">
    <source>
        <dbReference type="ARBA" id="ARBA00012280"/>
    </source>
</evidence>
<dbReference type="PANTHER" id="PTHR23152:SF4">
    <property type="entry name" value="2-OXOADIPATE DEHYDROGENASE COMPLEX COMPONENT E1"/>
    <property type="match status" value="1"/>
</dbReference>
<sequence>MANQFLSNLSPEWLESQYRLWKESPQALGADWQAFFQGFELAGSGAGETASQALKQSAVQSLIYRYRDIGHLMACTNPLTTCREEHPLLALAAFDLTTADLDRTYYTRRFYKKNATLRQILSVMRQTYCGAIGVEFMHIQDPGERQWLIDRMEPEGNRPPVAREQKLRILRKLQEAALFEAFLHRKFVGQKRFSLEGGEVLIVLLDFVVQKAAALGTRDLVLGMSHRGRLNVLVNICGKPPENLFAEFKDNIEYQVVGEGDVKYHRGFSADLKTAEGASIHVTLASNPSHLESVDPVVEGKCRARQEAYGEGGDQRVLPVLMHGDAAFSGQGIVAEVLNLSQLEGFSTGGTLHIVLNNQIGFTTLPENARSTLYATDVAKMLMVPIFHVHGDDPEAVVHAAGLALDYRKAFGCDVILEILCYRRQGHNEGDEPYFTQPLMYEKIKNHPLVHELYADRLRSEGVAGEEIEAMAAVIEERLEEAAGLPARQEEEGFHGKWSGIDRQYRHPEVETAVSRDSLVELGQAITSIPEDFHPHPKIDKLLQRRREAIEAGEEIDWGTGEALAFASLLSEGTSVRLSGQDSRRGTFSHRHSTLFDIESGKTCVPLSAAARNGAALHIYDSMLSEAAVLGFEYGYSLETPFGLTLWEAQFGDFANGAQVIIDQFIVSSRTKWDRASGLVLLLPHGYEGQGAEHSSARIERYLQACADDNIQVVYPSTPAQFFHLLRRQVKLPFRRPLVVFTPKSLLRLPKCRSDLAAFAGGHFDEIIGSDAEAQKVRTLLVCSGKIYYELEEKREKDGRDDLAIIRIEQLYPLRVDLLEEAVLPYKKAENFVWVQEEPANMGAWSFLRRSLAEVMGREPLYLGREAAAAPAVGSHRLFREEQDRIIAEAFDL</sequence>
<dbReference type="InterPro" id="IPR031717">
    <property type="entry name" value="ODO-1/KGD_C"/>
</dbReference>
<dbReference type="Pfam" id="PF00676">
    <property type="entry name" value="E1_dh"/>
    <property type="match status" value="1"/>
</dbReference>
<dbReference type="Gene3D" id="3.40.50.970">
    <property type="match status" value="1"/>
</dbReference>
<dbReference type="Gene3D" id="3.40.50.11610">
    <property type="entry name" value="Multifunctional 2-oxoglutarate metabolism enzyme, C-terminal domain"/>
    <property type="match status" value="1"/>
</dbReference>
<dbReference type="KEGG" id="des:DSOUD_3142"/>
<dbReference type="InterPro" id="IPR042179">
    <property type="entry name" value="KGD_C_sf"/>
</dbReference>
<proteinExistence type="predicted"/>
<dbReference type="OrthoDB" id="9759785at2"/>
<evidence type="ECO:0000259" key="6">
    <source>
        <dbReference type="SMART" id="SM00861"/>
    </source>
</evidence>
<evidence type="ECO:0000256" key="2">
    <source>
        <dbReference type="ARBA" id="ARBA00003906"/>
    </source>
</evidence>
<dbReference type="GO" id="GO:0005829">
    <property type="term" value="C:cytosol"/>
    <property type="evidence" value="ECO:0007669"/>
    <property type="project" value="TreeGrafter"/>
</dbReference>
<dbReference type="InterPro" id="IPR029061">
    <property type="entry name" value="THDP-binding"/>
</dbReference>
<dbReference type="Gene3D" id="1.10.287.1150">
    <property type="entry name" value="TPP helical domain"/>
    <property type="match status" value="1"/>
</dbReference>
<evidence type="ECO:0000313" key="7">
    <source>
        <dbReference type="EMBL" id="ALC17867.1"/>
    </source>
</evidence>
<dbReference type="Proteomes" id="UP000057158">
    <property type="component" value="Chromosome"/>
</dbReference>